<reference evidence="2" key="1">
    <citation type="journal article" date="2014" name="Genome Announc.">
        <title>Full-genome sequence of the plant growth-promoting bacterium Pseudomonas protegens CHA0.</title>
        <authorList>
            <person name="Jousset A."/>
            <person name="Schuldes J."/>
            <person name="Keel C."/>
            <person name="Maurhofer M."/>
            <person name="Daniel R."/>
            <person name="Scheu S."/>
            <person name="Thuermer A."/>
        </authorList>
    </citation>
    <scope>NUCLEOTIDE SEQUENCE [LARGE SCALE GENOMIC DNA]</scope>
    <source>
        <strain evidence="2">DSM 19095 / LMG 27888 / CFBP 6595 / CHA0</strain>
    </source>
</reference>
<evidence type="ECO:0000313" key="2">
    <source>
        <dbReference type="Proteomes" id="UP000013940"/>
    </source>
</evidence>
<organism evidence="1 2">
    <name type="scientific">Pseudomonas protegens (strain DSM 19095 / LMG 27888 / CFBP 6595 / CHA0)</name>
    <dbReference type="NCBI Taxonomy" id="1124983"/>
    <lineage>
        <taxon>Bacteria</taxon>
        <taxon>Pseudomonadati</taxon>
        <taxon>Pseudomonadota</taxon>
        <taxon>Gammaproteobacteria</taxon>
        <taxon>Pseudomonadales</taxon>
        <taxon>Pseudomonadaceae</taxon>
        <taxon>Pseudomonas</taxon>
    </lineage>
</organism>
<accession>A0A2C9EN58</accession>
<protein>
    <submittedName>
        <fullName evidence="1">Uncharacterized protein</fullName>
    </submittedName>
</protein>
<dbReference type="EMBL" id="CP003190">
    <property type="protein sequence ID" value="AGL85093.1"/>
    <property type="molecule type" value="Genomic_DNA"/>
</dbReference>
<gene>
    <name evidence="1" type="ORF">PFLCHA0_c33230</name>
</gene>
<dbReference type="KEGG" id="pprc:PFLCHA0_c33230"/>
<sequence>MSPQAWAGCNKTSLWNNCRSIPSHACSRCWACEAAKRNEGPCRRSPARPLRP</sequence>
<dbReference type="Proteomes" id="UP000013940">
    <property type="component" value="Chromosome"/>
</dbReference>
<dbReference type="AlphaFoldDB" id="A0A2C9EN58"/>
<evidence type="ECO:0000313" key="1">
    <source>
        <dbReference type="EMBL" id="AGL85093.1"/>
    </source>
</evidence>
<proteinExistence type="predicted"/>
<name>A0A2C9EN58_PSEPH</name>
<dbReference type="HOGENOM" id="CLU_3083762_0_0_6"/>